<dbReference type="EMBL" id="VYKJ01000002">
    <property type="protein sequence ID" value="KAA9001948.1"/>
    <property type="molecule type" value="Genomic_DNA"/>
</dbReference>
<protein>
    <submittedName>
        <fullName evidence="6">LysR family transcriptional regulator</fullName>
    </submittedName>
</protein>
<keyword evidence="7" id="KW-1185">Reference proteome</keyword>
<dbReference type="GO" id="GO:0003677">
    <property type="term" value="F:DNA binding"/>
    <property type="evidence" value="ECO:0007669"/>
    <property type="project" value="UniProtKB-KW"/>
</dbReference>
<evidence type="ECO:0000256" key="1">
    <source>
        <dbReference type="ARBA" id="ARBA00009437"/>
    </source>
</evidence>
<dbReference type="Pfam" id="PF03466">
    <property type="entry name" value="LysR_substrate"/>
    <property type="match status" value="1"/>
</dbReference>
<keyword evidence="2" id="KW-0805">Transcription regulation</keyword>
<comment type="similarity">
    <text evidence="1">Belongs to the LysR transcriptional regulatory family.</text>
</comment>
<sequence>MHSIEIRYFLTVATTGSLSAASQQLFVAVSAISRQIHRLESRIGVPLFERRARGMALTDAGRILESHIRKSLLDMEQAMAEIQGLEANRPTCIRVGATEGLAFDLLPVLFARFRARHPAVSFLLKTGSSLQISHLVRNGEVDVGLRFVLTPEQGVDVAFALPAPMLLLMAADHPLARRGITLNDLHDYPLALAEPSTTLRQLFDLTCRINGVFLEPALCCNNLSALYSYTLNTPLAIAACSLYSVLYKCRQDAVCLRELNARQLERRALQIHTMSGRQMTAPVGEFIDFAGREMREAERWHRRTLAVGEE</sequence>
<evidence type="ECO:0000313" key="6">
    <source>
        <dbReference type="EMBL" id="KAA9001948.1"/>
    </source>
</evidence>
<dbReference type="Gene3D" id="1.10.10.10">
    <property type="entry name" value="Winged helix-like DNA-binding domain superfamily/Winged helix DNA-binding domain"/>
    <property type="match status" value="1"/>
</dbReference>
<evidence type="ECO:0000256" key="3">
    <source>
        <dbReference type="ARBA" id="ARBA00023125"/>
    </source>
</evidence>
<comment type="caution">
    <text evidence="6">The sequence shown here is derived from an EMBL/GenBank/DDBJ whole genome shotgun (WGS) entry which is preliminary data.</text>
</comment>
<keyword evidence="3" id="KW-0238">DNA-binding</keyword>
<keyword evidence="4" id="KW-0804">Transcription</keyword>
<dbReference type="Pfam" id="PF00126">
    <property type="entry name" value="HTH_1"/>
    <property type="match status" value="1"/>
</dbReference>
<dbReference type="InterPro" id="IPR000847">
    <property type="entry name" value="LysR_HTH_N"/>
</dbReference>
<dbReference type="SUPFAM" id="SSF46785">
    <property type="entry name" value="Winged helix' DNA-binding domain"/>
    <property type="match status" value="1"/>
</dbReference>
<proteinExistence type="inferred from homology"/>
<evidence type="ECO:0000259" key="5">
    <source>
        <dbReference type="PROSITE" id="PS50931"/>
    </source>
</evidence>
<dbReference type="PANTHER" id="PTHR30419:SF8">
    <property type="entry name" value="NITROGEN ASSIMILATION TRANSCRIPTIONAL ACTIVATOR-RELATED"/>
    <property type="match status" value="1"/>
</dbReference>
<dbReference type="InterPro" id="IPR036390">
    <property type="entry name" value="WH_DNA-bd_sf"/>
</dbReference>
<feature type="domain" description="HTH lysR-type" evidence="5">
    <location>
        <begin position="1"/>
        <end position="58"/>
    </location>
</feature>
<dbReference type="InterPro" id="IPR036388">
    <property type="entry name" value="WH-like_DNA-bd_sf"/>
</dbReference>
<dbReference type="AlphaFoldDB" id="A0A5J5G4M0"/>
<dbReference type="GO" id="GO:0003700">
    <property type="term" value="F:DNA-binding transcription factor activity"/>
    <property type="evidence" value="ECO:0007669"/>
    <property type="project" value="InterPro"/>
</dbReference>
<dbReference type="GO" id="GO:0005829">
    <property type="term" value="C:cytosol"/>
    <property type="evidence" value="ECO:0007669"/>
    <property type="project" value="TreeGrafter"/>
</dbReference>
<dbReference type="RefSeq" id="WP_150434185.1">
    <property type="nucleotide sequence ID" value="NZ_VYKJ01000002.1"/>
</dbReference>
<dbReference type="OrthoDB" id="8839922at2"/>
<dbReference type="SUPFAM" id="SSF53850">
    <property type="entry name" value="Periplasmic binding protein-like II"/>
    <property type="match status" value="1"/>
</dbReference>
<dbReference type="Proteomes" id="UP000335415">
    <property type="component" value="Unassembled WGS sequence"/>
</dbReference>
<reference evidence="6 7" key="1">
    <citation type="submission" date="2019-09" db="EMBL/GenBank/DDBJ databases">
        <authorList>
            <person name="Li Y."/>
        </authorList>
    </citation>
    <scope>NUCLEOTIDE SEQUENCE [LARGE SCALE GENOMIC DNA]</scope>
    <source>
        <strain evidence="6 7">L3-3HA</strain>
    </source>
</reference>
<dbReference type="Gene3D" id="3.40.190.290">
    <property type="match status" value="1"/>
</dbReference>
<dbReference type="InterPro" id="IPR005119">
    <property type="entry name" value="LysR_subst-bd"/>
</dbReference>
<gene>
    <name evidence="6" type="ORF">FJU30_06630</name>
</gene>
<accession>A0A5J5G4M0</accession>
<evidence type="ECO:0000256" key="2">
    <source>
        <dbReference type="ARBA" id="ARBA00023015"/>
    </source>
</evidence>
<dbReference type="InterPro" id="IPR050950">
    <property type="entry name" value="HTH-type_LysR_regulators"/>
</dbReference>
<evidence type="ECO:0000313" key="7">
    <source>
        <dbReference type="Proteomes" id="UP000335415"/>
    </source>
</evidence>
<organism evidence="6 7">
    <name type="scientific">Affinibrenneria salicis</name>
    <dbReference type="NCBI Taxonomy" id="2590031"/>
    <lineage>
        <taxon>Bacteria</taxon>
        <taxon>Pseudomonadati</taxon>
        <taxon>Pseudomonadota</taxon>
        <taxon>Gammaproteobacteria</taxon>
        <taxon>Enterobacterales</taxon>
        <taxon>Pectobacteriaceae</taxon>
        <taxon>Affinibrenneria</taxon>
    </lineage>
</organism>
<name>A0A5J5G4M0_9GAMM</name>
<evidence type="ECO:0000256" key="4">
    <source>
        <dbReference type="ARBA" id="ARBA00023163"/>
    </source>
</evidence>
<dbReference type="FunFam" id="1.10.10.10:FF:000001">
    <property type="entry name" value="LysR family transcriptional regulator"/>
    <property type="match status" value="1"/>
</dbReference>
<dbReference type="PROSITE" id="PS50931">
    <property type="entry name" value="HTH_LYSR"/>
    <property type="match status" value="1"/>
</dbReference>
<dbReference type="PANTHER" id="PTHR30419">
    <property type="entry name" value="HTH-TYPE TRANSCRIPTIONAL REGULATOR YBHD"/>
    <property type="match status" value="1"/>
</dbReference>